<evidence type="ECO:0000256" key="4">
    <source>
        <dbReference type="ARBA" id="ARBA00022786"/>
    </source>
</evidence>
<dbReference type="Pfam" id="PF00179">
    <property type="entry name" value="UQ_con"/>
    <property type="match status" value="1"/>
</dbReference>
<keyword evidence="3" id="KW-0547">Nucleotide-binding</keyword>
<dbReference type="InterPro" id="IPR000608">
    <property type="entry name" value="UBC"/>
</dbReference>
<feature type="domain" description="UBC core" evidence="7">
    <location>
        <begin position="468"/>
        <end position="628"/>
    </location>
</feature>
<dbReference type="AlphaFoldDB" id="A0AAN8ZTX5"/>
<dbReference type="EMBL" id="JBAMMX010000001">
    <property type="protein sequence ID" value="KAK6946713.1"/>
    <property type="molecule type" value="Genomic_DNA"/>
</dbReference>
<evidence type="ECO:0000256" key="3">
    <source>
        <dbReference type="ARBA" id="ARBA00022741"/>
    </source>
</evidence>
<dbReference type="PANTHER" id="PTHR46116">
    <property type="entry name" value="(E3-INDEPENDENT) E2 UBIQUITIN-CONJUGATING ENZYME"/>
    <property type="match status" value="1"/>
</dbReference>
<evidence type="ECO:0000256" key="5">
    <source>
        <dbReference type="ARBA" id="ARBA00022840"/>
    </source>
</evidence>
<protein>
    <recommendedName>
        <fullName evidence="1">E2 ubiquitin-conjugating enzyme</fullName>
        <ecNumber evidence="1">2.3.2.23</ecNumber>
    </recommendedName>
</protein>
<evidence type="ECO:0000256" key="2">
    <source>
        <dbReference type="ARBA" id="ARBA00022679"/>
    </source>
</evidence>
<dbReference type="PANTHER" id="PTHR46116:SF41">
    <property type="entry name" value="UBIQUITIN-CONJUGATING ENZYME E2 25-RELATED"/>
    <property type="match status" value="1"/>
</dbReference>
<dbReference type="FunFam" id="3.10.110.10:FF:000028">
    <property type="entry name" value="Probable ubiquitin-conjugating enzyme E2 23"/>
    <property type="match status" value="1"/>
</dbReference>
<evidence type="ECO:0000313" key="8">
    <source>
        <dbReference type="EMBL" id="KAK6946713.1"/>
    </source>
</evidence>
<dbReference type="SUPFAM" id="SSF54495">
    <property type="entry name" value="UBC-like"/>
    <property type="match status" value="1"/>
</dbReference>
<evidence type="ECO:0000256" key="6">
    <source>
        <dbReference type="SAM" id="MobiDB-lite"/>
    </source>
</evidence>
<dbReference type="Gene3D" id="3.10.110.10">
    <property type="entry name" value="Ubiquitin Conjugating Enzyme"/>
    <property type="match status" value="1"/>
</dbReference>
<dbReference type="CDD" id="cd23837">
    <property type="entry name" value="UBCc_UBE2O"/>
    <property type="match status" value="1"/>
</dbReference>
<dbReference type="GO" id="GO:0005524">
    <property type="term" value="F:ATP binding"/>
    <property type="evidence" value="ECO:0007669"/>
    <property type="project" value="UniProtKB-KW"/>
</dbReference>
<evidence type="ECO:0000259" key="7">
    <source>
        <dbReference type="PROSITE" id="PS50127"/>
    </source>
</evidence>
<accession>A0AAN8ZTX5</accession>
<dbReference type="GO" id="GO:0061631">
    <property type="term" value="F:ubiquitin conjugating enzyme activity"/>
    <property type="evidence" value="ECO:0007669"/>
    <property type="project" value="UniProtKB-EC"/>
</dbReference>
<keyword evidence="9" id="KW-1185">Reference proteome</keyword>
<dbReference type="SMART" id="SM00212">
    <property type="entry name" value="UBCc"/>
    <property type="match status" value="1"/>
</dbReference>
<gene>
    <name evidence="8" type="ORF">RJ641_000186</name>
</gene>
<evidence type="ECO:0000256" key="1">
    <source>
        <dbReference type="ARBA" id="ARBA00012486"/>
    </source>
</evidence>
<name>A0AAN8ZTX5_9MAGN</name>
<keyword evidence="5" id="KW-0067">ATP-binding</keyword>
<dbReference type="InterPro" id="IPR016135">
    <property type="entry name" value="UBQ-conjugating_enzyme/RWD"/>
</dbReference>
<feature type="region of interest" description="Disordered" evidence="6">
    <location>
        <begin position="230"/>
        <end position="260"/>
    </location>
</feature>
<reference evidence="8 9" key="1">
    <citation type="submission" date="2023-12" db="EMBL/GenBank/DDBJ databases">
        <title>A high-quality genome assembly for Dillenia turbinata (Dilleniales).</title>
        <authorList>
            <person name="Chanderbali A."/>
        </authorList>
    </citation>
    <scope>NUCLEOTIDE SEQUENCE [LARGE SCALE GENOMIC DNA]</scope>
    <source>
        <strain evidence="8">LSX21</strain>
        <tissue evidence="8">Leaf</tissue>
    </source>
</reference>
<feature type="region of interest" description="Disordered" evidence="6">
    <location>
        <begin position="195"/>
        <end position="217"/>
    </location>
</feature>
<dbReference type="PROSITE" id="PS50127">
    <property type="entry name" value="UBC_2"/>
    <property type="match status" value="1"/>
</dbReference>
<sequence length="736" mass="81069">MESPPLPTPIPNSKKRVYSSTDSAFMDPDVIEIGPPVSRSTTSKSAKQKQVIQPEIIDIDIDDDTADVMIIDEKIDSSAKGKAVKIDCAKGSSYQDKEVVPNHFLGPSNLAKLASVDGNQNSMSLAAGMHNSINLDDHGSDLSYDDELFDMSYDDMIFEDEYARLQAHFDHVDIPPGIEAPIPWWHGATVSKKNAAAGGSSHNSSSQANGNLLLDTPSHQFDQNKMKYISTPDSSFNTKTNSMSQPVSMELSSSQSKKELAQPKNLLHSSSFNNWGAANVPPSSDSSWFFDPFLGASTLAASSSFAHNYSSNLLKATSGVEQSSWTSFVPGSFNNQVGFPQNLTHQNLPMPPAHLALGVDSSSLWPQSSSVVKKKGSFKSALSYAGLFGQNPVHFIPEEETNITWLNNHDSCQKNPSAEGSSAVSSESLVEDDILMKFKLFKQFDTVEDHSDHHYTRQGSSLKQPPKSWAKRIQEEWKILERDLPDKIFVRVYEGRMDLLRAVIVGAEGTPYHDGLFFFDVFFPSNYPISPPLVHYHSGGLRLNPNLYHNGKVCLSLLNTWSGNKNEKWVPYMSTMLQVLVSIQALILNAKPFFNEPGCECMSGSKSGEKSSLQYNENTFLLSLKTMLYSMRRPPKHFEIFVAGHFYRHAHDILVACRAYMDGAQVGCLVKGGVQDVDEGDTACSNNFKLSLANYVVSLVKAFTQLGIKDCEKFLPPKNGRDEANSVTQAALTGKA</sequence>
<dbReference type="Proteomes" id="UP001370490">
    <property type="component" value="Unassembled WGS sequence"/>
</dbReference>
<keyword evidence="2" id="KW-0808">Transferase</keyword>
<dbReference type="EC" id="2.3.2.23" evidence="1"/>
<organism evidence="8 9">
    <name type="scientific">Dillenia turbinata</name>
    <dbReference type="NCBI Taxonomy" id="194707"/>
    <lineage>
        <taxon>Eukaryota</taxon>
        <taxon>Viridiplantae</taxon>
        <taxon>Streptophyta</taxon>
        <taxon>Embryophyta</taxon>
        <taxon>Tracheophyta</taxon>
        <taxon>Spermatophyta</taxon>
        <taxon>Magnoliopsida</taxon>
        <taxon>eudicotyledons</taxon>
        <taxon>Gunneridae</taxon>
        <taxon>Pentapetalae</taxon>
        <taxon>Dilleniales</taxon>
        <taxon>Dilleniaceae</taxon>
        <taxon>Dillenia</taxon>
    </lineage>
</organism>
<proteinExistence type="predicted"/>
<keyword evidence="4" id="KW-0833">Ubl conjugation pathway</keyword>
<evidence type="ECO:0000313" key="9">
    <source>
        <dbReference type="Proteomes" id="UP001370490"/>
    </source>
</evidence>
<comment type="caution">
    <text evidence="8">The sequence shown here is derived from an EMBL/GenBank/DDBJ whole genome shotgun (WGS) entry which is preliminary data.</text>
</comment>
<feature type="compositionally biased region" description="Polar residues" evidence="6">
    <location>
        <begin position="231"/>
        <end position="255"/>
    </location>
</feature>
<feature type="compositionally biased region" description="Low complexity" evidence="6">
    <location>
        <begin position="195"/>
        <end position="211"/>
    </location>
</feature>